<keyword evidence="2" id="KW-1185">Reference proteome</keyword>
<reference evidence="1" key="1">
    <citation type="submission" date="2015-10" db="EMBL/GenBank/DDBJ databases">
        <authorList>
            <person name="Regsiter A."/>
            <person name="william w."/>
        </authorList>
    </citation>
    <scope>NUCLEOTIDE SEQUENCE</scope>
    <source>
        <strain evidence="1">Montdore</strain>
    </source>
</reference>
<evidence type="ECO:0000313" key="1">
    <source>
        <dbReference type="EMBL" id="CUS15744.1"/>
    </source>
</evidence>
<dbReference type="AlphaFoldDB" id="A0A292Q8K7"/>
<evidence type="ECO:0000313" key="2">
    <source>
        <dbReference type="Proteomes" id="UP001412239"/>
    </source>
</evidence>
<sequence length="149" mass="17280">MPDRPPPPVFEICLSSRFIEKHPSVGKQGWMRFTGLPGWQMDRPLSYRFLARVRELLLEVMQLLGLLGILSAAERGSRGWLFGFEEHTLMKRVPIYVFEVIWAPANSRAHTDLSRIAKMWFDIYDVRRTDFISPIITRRIGDLGIEGHV</sequence>
<protein>
    <submittedName>
        <fullName evidence="1">Uncharacterized protein</fullName>
    </submittedName>
</protein>
<dbReference type="EMBL" id="LN890943">
    <property type="protein sequence ID" value="CUS15744.1"/>
    <property type="molecule type" value="Genomic_DNA"/>
</dbReference>
<proteinExistence type="predicted"/>
<gene>
    <name evidence="1" type="ORF">GSTUAT00000021001</name>
</gene>
<accession>A0A292Q8K7</accession>
<name>A0A292Q8K7_9PEZI</name>
<organism evidence="1 2">
    <name type="scientific">Tuber aestivum</name>
    <name type="common">summer truffle</name>
    <dbReference type="NCBI Taxonomy" id="59557"/>
    <lineage>
        <taxon>Eukaryota</taxon>
        <taxon>Fungi</taxon>
        <taxon>Dikarya</taxon>
        <taxon>Ascomycota</taxon>
        <taxon>Pezizomycotina</taxon>
        <taxon>Pezizomycetes</taxon>
        <taxon>Pezizales</taxon>
        <taxon>Tuberaceae</taxon>
        <taxon>Tuber</taxon>
    </lineage>
</organism>
<dbReference type="Proteomes" id="UP001412239">
    <property type="component" value="Unassembled WGS sequence"/>
</dbReference>